<organism evidence="1 2">
    <name type="scientific">Comamonas brasiliensis</name>
    <dbReference type="NCBI Taxonomy" id="1812482"/>
    <lineage>
        <taxon>Bacteria</taxon>
        <taxon>Pseudomonadati</taxon>
        <taxon>Pseudomonadota</taxon>
        <taxon>Betaproteobacteria</taxon>
        <taxon>Burkholderiales</taxon>
        <taxon>Comamonadaceae</taxon>
        <taxon>Comamonas</taxon>
    </lineage>
</organism>
<sequence length="155" mass="16858">MRLIFMVLGLAALAGCGVEMDAKNAAKKLLNDPGSAEFSDLRKGSEPDNVCGYLNAKNRMGGYVGKTPFFYEGATQTVAIVAPVEDGDFRSIWLGIRLNDFDKDLEKTRQKCEVVAKWPAVCGSSYPGPKHDLCDVILDGGASGIYTALRDKYDR</sequence>
<proteinExistence type="predicted"/>
<name>A0ABS5LRJ7_9BURK</name>
<evidence type="ECO:0000313" key="2">
    <source>
        <dbReference type="Proteomes" id="UP001647436"/>
    </source>
</evidence>
<protein>
    <recommendedName>
        <fullName evidence="3">Lipoprotein</fullName>
    </recommendedName>
</protein>
<reference evidence="1 2" key="1">
    <citation type="submission" date="2020-03" db="EMBL/GenBank/DDBJ databases">
        <title>The role of nitrogen metabolism on polyethylene biodegradation.</title>
        <authorList>
            <person name="Peixoto J."/>
            <person name="Vizzotto C.S."/>
            <person name="Ramos A."/>
            <person name="Alves G."/>
            <person name="Steindorff A."/>
            <person name="Kruger R."/>
        </authorList>
    </citation>
    <scope>NUCLEOTIDE SEQUENCE [LARGE SCALE GENOMIC DNA]</scope>
    <source>
        <strain evidence="1 2">PE63</strain>
    </source>
</reference>
<accession>A0ABS5LRJ7</accession>
<comment type="caution">
    <text evidence="1">The sequence shown here is derived from an EMBL/GenBank/DDBJ whole genome shotgun (WGS) entry which is preliminary data.</text>
</comment>
<dbReference type="PROSITE" id="PS51257">
    <property type="entry name" value="PROKAR_LIPOPROTEIN"/>
    <property type="match status" value="1"/>
</dbReference>
<dbReference type="EMBL" id="JAANES010000002">
    <property type="protein sequence ID" value="MBS3019128.1"/>
    <property type="molecule type" value="Genomic_DNA"/>
</dbReference>
<evidence type="ECO:0008006" key="3">
    <source>
        <dbReference type="Google" id="ProtNLM"/>
    </source>
</evidence>
<dbReference type="RefSeq" id="WP_211456929.1">
    <property type="nucleotide sequence ID" value="NZ_JAANES010000002.1"/>
</dbReference>
<gene>
    <name evidence="1" type="ORF">DJFAAGMI_01867</name>
</gene>
<evidence type="ECO:0000313" key="1">
    <source>
        <dbReference type="EMBL" id="MBS3019128.1"/>
    </source>
</evidence>
<keyword evidence="2" id="KW-1185">Reference proteome</keyword>
<dbReference type="Proteomes" id="UP001647436">
    <property type="component" value="Unassembled WGS sequence"/>
</dbReference>